<feature type="region of interest" description="Disordered" evidence="14">
    <location>
        <begin position="259"/>
        <end position="304"/>
    </location>
</feature>
<keyword evidence="5" id="KW-0109">Calcium transport</keyword>
<name>A0ABR3GK74_9PEZI</name>
<feature type="signal peptide" evidence="16">
    <location>
        <begin position="1"/>
        <end position="21"/>
    </location>
</feature>
<evidence type="ECO:0000256" key="7">
    <source>
        <dbReference type="ARBA" id="ARBA00022729"/>
    </source>
</evidence>
<feature type="region of interest" description="Disordered" evidence="14">
    <location>
        <begin position="183"/>
        <end position="235"/>
    </location>
</feature>
<dbReference type="PANTHER" id="PTHR15929">
    <property type="entry name" value="STORE-OPERATED CALCIUM ENTRY-ASSOCIATED REGULATORY FACTOR"/>
    <property type="match status" value="1"/>
</dbReference>
<feature type="transmembrane region" description="Helical" evidence="15">
    <location>
        <begin position="158"/>
        <end position="178"/>
    </location>
</feature>
<dbReference type="Pfam" id="PF06682">
    <property type="entry name" value="SARAF"/>
    <property type="match status" value="1"/>
</dbReference>
<sequence>MKLSPALLTLLGLYLSARTSAAKLQPGQKILLSKVDSLTLRNDQVTKSRRVDPIPQLKCVGGDGKGRYEVDVMRCKNQGSDYGDEDISWACTASLPKEFKLGATDVICEGYDGPDDKYVLKGSCGVEYRLALTDVGYEKYGYSAFSRATGTGDNKVNWPFWIFFLGVLGWVIYSLYYSTNTGTAGAPRTRPNGGRPWSWGGGGGDDPPPPYDPRPPPKPRYSTQQGSGPGFWTGAAAGAAAGTAGSYLMGGRNRERERAAANYGYTPSYSGASYGGSSGERSDGGSSSAGASHTSTGFGQTRRR</sequence>
<evidence type="ECO:0000256" key="3">
    <source>
        <dbReference type="ARBA" id="ARBA00016584"/>
    </source>
</evidence>
<keyword evidence="18" id="KW-1185">Reference proteome</keyword>
<feature type="compositionally biased region" description="Pro residues" evidence="14">
    <location>
        <begin position="206"/>
        <end position="219"/>
    </location>
</feature>
<keyword evidence="9" id="KW-0106">Calcium</keyword>
<comment type="caution">
    <text evidence="17">The sequence shown here is derived from an EMBL/GenBank/DDBJ whole genome shotgun (WGS) entry which is preliminary data.</text>
</comment>
<evidence type="ECO:0000256" key="10">
    <source>
        <dbReference type="ARBA" id="ARBA00022989"/>
    </source>
</evidence>
<evidence type="ECO:0000313" key="17">
    <source>
        <dbReference type="EMBL" id="KAL0636263.1"/>
    </source>
</evidence>
<dbReference type="Proteomes" id="UP001447188">
    <property type="component" value="Unassembled WGS sequence"/>
</dbReference>
<proteinExistence type="inferred from homology"/>
<keyword evidence="12 15" id="KW-0472">Membrane</keyword>
<comment type="subcellular location">
    <subcellularLocation>
        <location evidence="1">Endoplasmic reticulum membrane</location>
        <topology evidence="1">Single-pass type I membrane protein</topology>
    </subcellularLocation>
</comment>
<comment type="similarity">
    <text evidence="2">Belongs to the SARAF family.</text>
</comment>
<evidence type="ECO:0000256" key="5">
    <source>
        <dbReference type="ARBA" id="ARBA00022568"/>
    </source>
</evidence>
<dbReference type="EMBL" id="JBBBZM010000053">
    <property type="protein sequence ID" value="KAL0636263.1"/>
    <property type="molecule type" value="Genomic_DNA"/>
</dbReference>
<gene>
    <name evidence="17" type="ORF">Q9L58_004720</name>
</gene>
<evidence type="ECO:0000256" key="6">
    <source>
        <dbReference type="ARBA" id="ARBA00022692"/>
    </source>
</evidence>
<organism evidence="17 18">
    <name type="scientific">Discina gigas</name>
    <dbReference type="NCBI Taxonomy" id="1032678"/>
    <lineage>
        <taxon>Eukaryota</taxon>
        <taxon>Fungi</taxon>
        <taxon>Dikarya</taxon>
        <taxon>Ascomycota</taxon>
        <taxon>Pezizomycotina</taxon>
        <taxon>Pezizomycetes</taxon>
        <taxon>Pezizales</taxon>
        <taxon>Discinaceae</taxon>
        <taxon>Discina</taxon>
    </lineage>
</organism>
<feature type="compositionally biased region" description="Low complexity" evidence="14">
    <location>
        <begin position="260"/>
        <end position="272"/>
    </location>
</feature>
<keyword evidence="7 16" id="KW-0732">Signal</keyword>
<protein>
    <recommendedName>
        <fullName evidence="3">Store-operated calcium entry-associated regulatory factor</fullName>
    </recommendedName>
    <alternativeName>
        <fullName evidence="13">Transmembrane protein 66</fullName>
    </alternativeName>
</protein>
<keyword evidence="4" id="KW-0813">Transport</keyword>
<reference evidence="17 18" key="1">
    <citation type="submission" date="2024-02" db="EMBL/GenBank/DDBJ databases">
        <title>Discinaceae phylogenomics.</title>
        <authorList>
            <person name="Dirks A.C."/>
            <person name="James T.Y."/>
        </authorList>
    </citation>
    <scope>NUCLEOTIDE SEQUENCE [LARGE SCALE GENOMIC DNA]</scope>
    <source>
        <strain evidence="17 18">ACD0624</strain>
    </source>
</reference>
<keyword evidence="11" id="KW-0406">Ion transport</keyword>
<evidence type="ECO:0000256" key="16">
    <source>
        <dbReference type="SAM" id="SignalP"/>
    </source>
</evidence>
<keyword evidence="8" id="KW-0256">Endoplasmic reticulum</keyword>
<evidence type="ECO:0000256" key="1">
    <source>
        <dbReference type="ARBA" id="ARBA00004115"/>
    </source>
</evidence>
<accession>A0ABR3GK74</accession>
<evidence type="ECO:0000256" key="9">
    <source>
        <dbReference type="ARBA" id="ARBA00022837"/>
    </source>
</evidence>
<keyword evidence="6 15" id="KW-0812">Transmembrane</keyword>
<dbReference type="PANTHER" id="PTHR15929:SF0">
    <property type="entry name" value="STORE-OPERATED CALCIUM ENTRY-ASSOCIATED REGULATORY FACTOR"/>
    <property type="match status" value="1"/>
</dbReference>
<evidence type="ECO:0000313" key="18">
    <source>
        <dbReference type="Proteomes" id="UP001447188"/>
    </source>
</evidence>
<evidence type="ECO:0000256" key="2">
    <source>
        <dbReference type="ARBA" id="ARBA00006833"/>
    </source>
</evidence>
<keyword evidence="10 15" id="KW-1133">Transmembrane helix</keyword>
<evidence type="ECO:0000256" key="8">
    <source>
        <dbReference type="ARBA" id="ARBA00022824"/>
    </source>
</evidence>
<evidence type="ECO:0000256" key="11">
    <source>
        <dbReference type="ARBA" id="ARBA00023065"/>
    </source>
</evidence>
<evidence type="ECO:0000256" key="4">
    <source>
        <dbReference type="ARBA" id="ARBA00022448"/>
    </source>
</evidence>
<dbReference type="InterPro" id="IPR009567">
    <property type="entry name" value="SARAF"/>
</dbReference>
<feature type="chain" id="PRO_5046073299" description="Store-operated calcium entry-associated regulatory factor" evidence="16">
    <location>
        <begin position="22"/>
        <end position="304"/>
    </location>
</feature>
<evidence type="ECO:0000256" key="13">
    <source>
        <dbReference type="ARBA" id="ARBA00031116"/>
    </source>
</evidence>
<evidence type="ECO:0000256" key="14">
    <source>
        <dbReference type="SAM" id="MobiDB-lite"/>
    </source>
</evidence>
<evidence type="ECO:0000256" key="15">
    <source>
        <dbReference type="SAM" id="Phobius"/>
    </source>
</evidence>
<evidence type="ECO:0000256" key="12">
    <source>
        <dbReference type="ARBA" id="ARBA00023136"/>
    </source>
</evidence>
<feature type="compositionally biased region" description="Low complexity" evidence="14">
    <location>
        <begin position="284"/>
        <end position="304"/>
    </location>
</feature>